<feature type="domain" description="HD/PDEase" evidence="1">
    <location>
        <begin position="27"/>
        <end position="136"/>
    </location>
</feature>
<dbReference type="CDD" id="cd00077">
    <property type="entry name" value="HDc"/>
    <property type="match status" value="1"/>
</dbReference>
<dbReference type="Gene3D" id="1.10.3210.10">
    <property type="entry name" value="Hypothetical protein af1432"/>
    <property type="match status" value="1"/>
</dbReference>
<keyword evidence="3" id="KW-1185">Reference proteome</keyword>
<gene>
    <name evidence="2" type="ORF">GMLC_02490</name>
</gene>
<evidence type="ECO:0000259" key="1">
    <source>
        <dbReference type="SMART" id="SM00471"/>
    </source>
</evidence>
<dbReference type="EMBL" id="BLXZ01000001">
    <property type="protein sequence ID" value="GFO66670.1"/>
    <property type="molecule type" value="Genomic_DNA"/>
</dbReference>
<dbReference type="AlphaFoldDB" id="A0A6V8N2T5"/>
<evidence type="ECO:0000313" key="3">
    <source>
        <dbReference type="Proteomes" id="UP000587586"/>
    </source>
</evidence>
<reference evidence="3" key="1">
    <citation type="submission" date="2020-06" db="EMBL/GenBank/DDBJ databases">
        <title>Draft genomic sequecing of Geomonas sp. Red745.</title>
        <authorList>
            <person name="Itoh H."/>
            <person name="Xu Z.X."/>
            <person name="Ushijima N."/>
            <person name="Masuda Y."/>
            <person name="Shiratori Y."/>
            <person name="Senoo K."/>
        </authorList>
    </citation>
    <scope>NUCLEOTIDE SEQUENCE [LARGE SCALE GENOMIC DNA]</scope>
    <source>
        <strain evidence="3">Red745</strain>
    </source>
</reference>
<dbReference type="GO" id="GO:0008893">
    <property type="term" value="F:guanosine-3',5'-bis(diphosphate) 3'-diphosphatase activity"/>
    <property type="evidence" value="ECO:0007669"/>
    <property type="project" value="TreeGrafter"/>
</dbReference>
<name>A0A6V8N2T5_9BACT</name>
<dbReference type="Pfam" id="PF13328">
    <property type="entry name" value="HD_4"/>
    <property type="match status" value="1"/>
</dbReference>
<proteinExistence type="predicted"/>
<organism evidence="2 3">
    <name type="scientific">Geomonas limicola</name>
    <dbReference type="NCBI Taxonomy" id="2740186"/>
    <lineage>
        <taxon>Bacteria</taxon>
        <taxon>Pseudomonadati</taxon>
        <taxon>Thermodesulfobacteriota</taxon>
        <taxon>Desulfuromonadia</taxon>
        <taxon>Geobacterales</taxon>
        <taxon>Geobacteraceae</taxon>
        <taxon>Geomonas</taxon>
    </lineage>
</organism>
<dbReference type="RefSeq" id="WP_183359207.1">
    <property type="nucleotide sequence ID" value="NZ_BLXZ01000001.1"/>
</dbReference>
<dbReference type="InterPro" id="IPR052194">
    <property type="entry name" value="MESH1"/>
</dbReference>
<dbReference type="SMART" id="SM00471">
    <property type="entry name" value="HDc"/>
    <property type="match status" value="1"/>
</dbReference>
<dbReference type="SUPFAM" id="SSF109604">
    <property type="entry name" value="HD-domain/PDEase-like"/>
    <property type="match status" value="1"/>
</dbReference>
<protein>
    <recommendedName>
        <fullName evidence="1">HD/PDEase domain-containing protein</fullName>
    </recommendedName>
</protein>
<evidence type="ECO:0000313" key="2">
    <source>
        <dbReference type="EMBL" id="GFO66670.1"/>
    </source>
</evidence>
<accession>A0A6V8N2T5</accession>
<dbReference type="Proteomes" id="UP000587586">
    <property type="component" value="Unassembled WGS sequence"/>
</dbReference>
<dbReference type="PANTHER" id="PTHR46246:SF1">
    <property type="entry name" value="GUANOSINE-3',5'-BIS(DIPHOSPHATE) 3'-PYROPHOSPHOHYDROLASE MESH1"/>
    <property type="match status" value="1"/>
</dbReference>
<comment type="caution">
    <text evidence="2">The sequence shown here is derived from an EMBL/GenBank/DDBJ whole genome shotgun (WGS) entry which is preliminary data.</text>
</comment>
<dbReference type="InterPro" id="IPR003607">
    <property type="entry name" value="HD/PDEase_dom"/>
</dbReference>
<dbReference type="PANTHER" id="PTHR46246">
    <property type="entry name" value="GUANOSINE-3',5'-BIS(DIPHOSPHATE) 3'-PYROPHOSPHOHYDROLASE MESH1"/>
    <property type="match status" value="1"/>
</dbReference>
<sequence>MTNDLIQRARLYATEMHERINQRRKYTHQPYPVHLKAVADLVAQVGCEPEVVAAAWLHDTVEDTPATFEELERDFGKVVMTLVAELTDISRVSDGNRAARKEIDRRHLAAASPRAKTVKLADIIDNTRDIARHDPRFARTYLPEMFQLLEVLTEGNTKLYQKAQRAVTECARSLGLDVPPALLPVAVRDATPVSPLSEALGQMRGLQLFTESFSARSIFEPLCSFDRGVSWEQLRESFSKPGVGVVGVREEGYLTGYLLEEDIDDEGGVGEPRGFASLQLVSLETPLAEIIHSLTYHSHCFVTLEREIIGVIGRFDIEKPAARMWLFGLIMVIDNLATGAIREYWHPSAWQELLTEGRRSKAEALYLERQRRKMPGTLLDCLQFSDKLQILMDNDGFLEVLGFASVKAAKRVVADLESLRNNLAHGQQIANADWPAIARLARMFEEASGAPGVTA</sequence>